<dbReference type="Proteomes" id="UP000218811">
    <property type="component" value="Unassembled WGS sequence"/>
</dbReference>
<name>A0A2H3JAU7_WOLCO</name>
<evidence type="ECO:0000313" key="2">
    <source>
        <dbReference type="Proteomes" id="UP000218811"/>
    </source>
</evidence>
<dbReference type="EMBL" id="KB467942">
    <property type="protein sequence ID" value="PCH38715.1"/>
    <property type="molecule type" value="Genomic_DNA"/>
</dbReference>
<proteinExistence type="predicted"/>
<evidence type="ECO:0000313" key="1">
    <source>
        <dbReference type="EMBL" id="PCH38715.1"/>
    </source>
</evidence>
<sequence>MTQADASPEKMTLAKRLRLLLPSLLATQRSSWEQGTATHALLDCEYFYSALELSVEAHPYDFV</sequence>
<gene>
    <name evidence="1" type="ORF">WOLCODRAFT_142704</name>
</gene>
<protein>
    <submittedName>
        <fullName evidence="1">Uncharacterized protein</fullName>
    </submittedName>
</protein>
<accession>A0A2H3JAU7</accession>
<feature type="non-terminal residue" evidence="1">
    <location>
        <position position="63"/>
    </location>
</feature>
<keyword evidence="2" id="KW-1185">Reference proteome</keyword>
<reference evidence="1 2" key="1">
    <citation type="journal article" date="2012" name="Science">
        <title>The Paleozoic origin of enzymatic lignin decomposition reconstructed from 31 fungal genomes.</title>
        <authorList>
            <person name="Floudas D."/>
            <person name="Binder M."/>
            <person name="Riley R."/>
            <person name="Barry K."/>
            <person name="Blanchette R.A."/>
            <person name="Henrissat B."/>
            <person name="Martinez A.T."/>
            <person name="Otillar R."/>
            <person name="Spatafora J.W."/>
            <person name="Yadav J.S."/>
            <person name="Aerts A."/>
            <person name="Benoit I."/>
            <person name="Boyd A."/>
            <person name="Carlson A."/>
            <person name="Copeland A."/>
            <person name="Coutinho P.M."/>
            <person name="de Vries R.P."/>
            <person name="Ferreira P."/>
            <person name="Findley K."/>
            <person name="Foster B."/>
            <person name="Gaskell J."/>
            <person name="Glotzer D."/>
            <person name="Gorecki P."/>
            <person name="Heitman J."/>
            <person name="Hesse C."/>
            <person name="Hori C."/>
            <person name="Igarashi K."/>
            <person name="Jurgens J.A."/>
            <person name="Kallen N."/>
            <person name="Kersten P."/>
            <person name="Kohler A."/>
            <person name="Kuees U."/>
            <person name="Kumar T.K.A."/>
            <person name="Kuo A."/>
            <person name="LaButti K."/>
            <person name="Larrondo L.F."/>
            <person name="Lindquist E."/>
            <person name="Ling A."/>
            <person name="Lombard V."/>
            <person name="Lucas S."/>
            <person name="Lundell T."/>
            <person name="Martin R."/>
            <person name="McLaughlin D.J."/>
            <person name="Morgenstern I."/>
            <person name="Morin E."/>
            <person name="Murat C."/>
            <person name="Nagy L.G."/>
            <person name="Nolan M."/>
            <person name="Ohm R.A."/>
            <person name="Patyshakuliyeva A."/>
            <person name="Rokas A."/>
            <person name="Ruiz-Duenas F.J."/>
            <person name="Sabat G."/>
            <person name="Salamov A."/>
            <person name="Samejima M."/>
            <person name="Schmutz J."/>
            <person name="Slot J.C."/>
            <person name="St John F."/>
            <person name="Stenlid J."/>
            <person name="Sun H."/>
            <person name="Sun S."/>
            <person name="Syed K."/>
            <person name="Tsang A."/>
            <person name="Wiebenga A."/>
            <person name="Young D."/>
            <person name="Pisabarro A."/>
            <person name="Eastwood D.C."/>
            <person name="Martin F."/>
            <person name="Cullen D."/>
            <person name="Grigoriev I.V."/>
            <person name="Hibbett D.S."/>
        </authorList>
    </citation>
    <scope>NUCLEOTIDE SEQUENCE [LARGE SCALE GENOMIC DNA]</scope>
    <source>
        <strain evidence="1 2">MD-104</strain>
    </source>
</reference>
<dbReference type="AlphaFoldDB" id="A0A2H3JAU7"/>
<organism evidence="1 2">
    <name type="scientific">Wolfiporia cocos (strain MD-104)</name>
    <name type="common">Brown rot fungus</name>
    <dbReference type="NCBI Taxonomy" id="742152"/>
    <lineage>
        <taxon>Eukaryota</taxon>
        <taxon>Fungi</taxon>
        <taxon>Dikarya</taxon>
        <taxon>Basidiomycota</taxon>
        <taxon>Agaricomycotina</taxon>
        <taxon>Agaricomycetes</taxon>
        <taxon>Polyporales</taxon>
        <taxon>Phaeolaceae</taxon>
        <taxon>Wolfiporia</taxon>
    </lineage>
</organism>